<dbReference type="AlphaFoldDB" id="A0A1Z4J9B6"/>
<keyword evidence="1" id="KW-0472">Membrane</keyword>
<dbReference type="Pfam" id="PF13472">
    <property type="entry name" value="Lipase_GDSL_2"/>
    <property type="match status" value="1"/>
</dbReference>
<dbReference type="EMBL" id="AP018203">
    <property type="protein sequence ID" value="BAY53340.1"/>
    <property type="molecule type" value="Genomic_DNA"/>
</dbReference>
<gene>
    <name evidence="3" type="ORF">NIES2135_01430</name>
</gene>
<dbReference type="InterPro" id="IPR013830">
    <property type="entry name" value="SGNH_hydro"/>
</dbReference>
<dbReference type="InterPro" id="IPR051532">
    <property type="entry name" value="Ester_Hydrolysis_Enzymes"/>
</dbReference>
<reference evidence="3 4" key="1">
    <citation type="submission" date="2017-06" db="EMBL/GenBank/DDBJ databases">
        <title>Genome sequencing of cyanobaciteial culture collection at National Institute for Environmental Studies (NIES).</title>
        <authorList>
            <person name="Hirose Y."/>
            <person name="Shimura Y."/>
            <person name="Fujisawa T."/>
            <person name="Nakamura Y."/>
            <person name="Kawachi M."/>
        </authorList>
    </citation>
    <scope>NUCLEOTIDE SEQUENCE [LARGE SCALE GENOMIC DNA]</scope>
    <source>
        <strain evidence="3 4">NIES-2135</strain>
    </source>
</reference>
<sequence length="281" mass="31250">MAVSPISKTVPGWVYLSVVTNVVFGTTLGLWFLGDRYFTETLLYPPAARTATVAKAVETPEIVAQAASMPLGRSLTYQDWVDLLEKEAKAMIKRKPDRLIVMAGDSLTLWFPQDLLPSDRTWLNQGISGETASGLAKRLKLFDQTQPEAIFVMVGINDLLKGNSEQEILDAQADIIAQLQKSHPKSKIVLQSLLPRAKEEITTANATQVEALSNARIYQFNRRLAALADQTKVEFLDLQPLFADKEGFLRSDLTTDGLHLSTQGYLVWRSAIQTFNQLALR</sequence>
<feature type="transmembrane region" description="Helical" evidence="1">
    <location>
        <begin position="12"/>
        <end position="33"/>
    </location>
</feature>
<dbReference type="Gene3D" id="3.40.50.1110">
    <property type="entry name" value="SGNH hydrolase"/>
    <property type="match status" value="1"/>
</dbReference>
<feature type="domain" description="SGNH hydrolase-type esterase" evidence="2">
    <location>
        <begin position="112"/>
        <end position="265"/>
    </location>
</feature>
<name>A0A1Z4J9B6_LEPBY</name>
<organism evidence="3 4">
    <name type="scientific">Leptolyngbya boryana NIES-2135</name>
    <dbReference type="NCBI Taxonomy" id="1973484"/>
    <lineage>
        <taxon>Bacteria</taxon>
        <taxon>Bacillati</taxon>
        <taxon>Cyanobacteriota</taxon>
        <taxon>Cyanophyceae</taxon>
        <taxon>Leptolyngbyales</taxon>
        <taxon>Leptolyngbyaceae</taxon>
        <taxon>Leptolyngbya group</taxon>
        <taxon>Leptolyngbya</taxon>
    </lineage>
</organism>
<dbReference type="InterPro" id="IPR036514">
    <property type="entry name" value="SGNH_hydro_sf"/>
</dbReference>
<evidence type="ECO:0000313" key="4">
    <source>
        <dbReference type="Proteomes" id="UP000217895"/>
    </source>
</evidence>
<dbReference type="SUPFAM" id="SSF52266">
    <property type="entry name" value="SGNH hydrolase"/>
    <property type="match status" value="1"/>
</dbReference>
<evidence type="ECO:0000313" key="3">
    <source>
        <dbReference type="EMBL" id="BAY53340.1"/>
    </source>
</evidence>
<keyword evidence="4" id="KW-1185">Reference proteome</keyword>
<protein>
    <recommendedName>
        <fullName evidence="2">SGNH hydrolase-type esterase domain-containing protein</fullName>
    </recommendedName>
</protein>
<dbReference type="Proteomes" id="UP000217895">
    <property type="component" value="Chromosome"/>
</dbReference>
<evidence type="ECO:0000256" key="1">
    <source>
        <dbReference type="SAM" id="Phobius"/>
    </source>
</evidence>
<keyword evidence="1" id="KW-0812">Transmembrane</keyword>
<dbReference type="PANTHER" id="PTHR30383">
    <property type="entry name" value="THIOESTERASE 1/PROTEASE 1/LYSOPHOSPHOLIPASE L1"/>
    <property type="match status" value="1"/>
</dbReference>
<accession>A0A1Z4J9B6</accession>
<proteinExistence type="predicted"/>
<keyword evidence="1" id="KW-1133">Transmembrane helix</keyword>
<evidence type="ECO:0000259" key="2">
    <source>
        <dbReference type="Pfam" id="PF13472"/>
    </source>
</evidence>